<dbReference type="InterPro" id="IPR011009">
    <property type="entry name" value="Kinase-like_dom_sf"/>
</dbReference>
<dbReference type="InterPro" id="IPR001245">
    <property type="entry name" value="Ser-Thr/Tyr_kinase_cat_dom"/>
</dbReference>
<keyword evidence="11" id="KW-1185">Reference proteome</keyword>
<keyword evidence="2" id="KW-0723">Serine/threonine-protein kinase</keyword>
<name>A0A6P4A939_ZIZJJ</name>
<dbReference type="SUPFAM" id="SSF56112">
    <property type="entry name" value="Protein kinase-like (PK-like)"/>
    <property type="match status" value="1"/>
</dbReference>
<evidence type="ECO:0000256" key="3">
    <source>
        <dbReference type="ARBA" id="ARBA00022679"/>
    </source>
</evidence>
<evidence type="ECO:0000256" key="9">
    <source>
        <dbReference type="SAM" id="MobiDB-lite"/>
    </source>
</evidence>
<dbReference type="GO" id="GO:0004713">
    <property type="term" value="F:protein tyrosine kinase activity"/>
    <property type="evidence" value="ECO:0007669"/>
    <property type="project" value="InterPro"/>
</dbReference>
<reference evidence="12" key="1">
    <citation type="submission" date="2025-08" db="UniProtKB">
        <authorList>
            <consortium name="RefSeq"/>
        </authorList>
    </citation>
    <scope>IDENTIFICATION</scope>
    <source>
        <tissue evidence="12">Seedling</tissue>
    </source>
</reference>
<dbReference type="PROSITE" id="PS00109">
    <property type="entry name" value="PROTEIN_KINASE_TYR"/>
    <property type="match status" value="1"/>
</dbReference>
<dbReference type="GeneID" id="107420222"/>
<evidence type="ECO:0000313" key="11">
    <source>
        <dbReference type="Proteomes" id="UP001652623"/>
    </source>
</evidence>
<dbReference type="GO" id="GO:0005524">
    <property type="term" value="F:ATP binding"/>
    <property type="evidence" value="ECO:0007669"/>
    <property type="project" value="UniProtKB-KW"/>
</dbReference>
<dbReference type="Gene3D" id="1.10.510.10">
    <property type="entry name" value="Transferase(Phosphotransferase) domain 1"/>
    <property type="match status" value="1"/>
</dbReference>
<dbReference type="Proteomes" id="UP001652623">
    <property type="component" value="Chromosome 5"/>
</dbReference>
<dbReference type="GO" id="GO:0004674">
    <property type="term" value="F:protein serine/threonine kinase activity"/>
    <property type="evidence" value="ECO:0007669"/>
    <property type="project" value="UniProtKB-KW"/>
</dbReference>
<dbReference type="AlphaFoldDB" id="A0A6P4A939"/>
<evidence type="ECO:0000256" key="6">
    <source>
        <dbReference type="ARBA" id="ARBA00022840"/>
    </source>
</evidence>
<evidence type="ECO:0000256" key="7">
    <source>
        <dbReference type="ARBA" id="ARBA00047899"/>
    </source>
</evidence>
<keyword evidence="4" id="KW-0547">Nucleotide-binding</keyword>
<keyword evidence="6" id="KW-0067">ATP-binding</keyword>
<comment type="catalytic activity">
    <reaction evidence="7">
        <text>L-threonyl-[protein] + ATP = O-phospho-L-threonyl-[protein] + ADP + H(+)</text>
        <dbReference type="Rhea" id="RHEA:46608"/>
        <dbReference type="Rhea" id="RHEA-COMP:11060"/>
        <dbReference type="Rhea" id="RHEA-COMP:11605"/>
        <dbReference type="ChEBI" id="CHEBI:15378"/>
        <dbReference type="ChEBI" id="CHEBI:30013"/>
        <dbReference type="ChEBI" id="CHEBI:30616"/>
        <dbReference type="ChEBI" id="CHEBI:61977"/>
        <dbReference type="ChEBI" id="CHEBI:456216"/>
        <dbReference type="EC" id="2.7.11.1"/>
    </reaction>
</comment>
<feature type="domain" description="Protein kinase" evidence="10">
    <location>
        <begin position="406"/>
        <end position="691"/>
    </location>
</feature>
<sequence>MFRNETERNGGGRQRGGNGTTDNKVVVAVKAEKVISRTALAWALTHVVHPGDCITLLAVFSGEKTGRRLWNFPIFSRDCGSKRHERLPDRIGQISESCSQMVLQFHNQIEVTVRIKVVLGASGDAVAAEAKSSGANWVVLDKKLKQQRKHCMEELRCNIVVMKGSQPKVLRLNLGCIDEPQTPFFSAASSPLMDVGKLRSYRMKHSTPASSPEEPSTSYTRTTGEGSLSSFDSATSVFLVYGQNPLFEGSQKGSYKSMDEQNDLEESLSTLDFSREKLITLSKAPTSAMVSNQNAFCIPQNHIVDGKPPVAPNHRNCSKTRSSNFKVQFDENVKHDQATRNSRVALGQNYNKEYIINSSIRDAVSLGRPSSVPPPLCSLCQNKTPLFGKPPRQFSYRELEEATKGFSEMNFLAEGGFGVVHKGVLRDGQVVAVKQLRFGGSQADADFCREVRVLSCAQHRNVVLLIGYCIEHKMRVLVYEYICNSSLDFHLHGNGTSLDWHSRLKIATGTARGLRYLHEDCRVGCIVHRDLRPNNILLTHDFEPMVSDFGLARWHSEWDLSTEDRVFGASGYLAPEYVDGGQITHKVDVYAFGVVLLELMTGHRITDLQNAKGMHFLADWFHPLATLESNRILPNNLQLLDPILSSDQSPEFLFQLQAMGRAAFMCLCQDPDSRPQMSKVLRVLEGGDPLVPLGLDLNSLGSRSGHLHGLSSRAQPELRINHSRRLSH</sequence>
<dbReference type="PANTHER" id="PTHR47989:SF14">
    <property type="entry name" value="INACTIVE PROTEIN KINASE SELMODRAFT_444075"/>
    <property type="match status" value="1"/>
</dbReference>
<evidence type="ECO:0000259" key="10">
    <source>
        <dbReference type="PROSITE" id="PS50011"/>
    </source>
</evidence>
<dbReference type="PANTHER" id="PTHR47989">
    <property type="entry name" value="OS01G0750732 PROTEIN"/>
    <property type="match status" value="1"/>
</dbReference>
<dbReference type="SMART" id="SM00219">
    <property type="entry name" value="TyrKc"/>
    <property type="match status" value="1"/>
</dbReference>
<dbReference type="InterPro" id="IPR008266">
    <property type="entry name" value="Tyr_kinase_AS"/>
</dbReference>
<protein>
    <recommendedName>
        <fullName evidence="1">non-specific serine/threonine protein kinase</fullName>
        <ecNumber evidence="1">2.7.11.1</ecNumber>
    </recommendedName>
</protein>
<dbReference type="InterPro" id="IPR020635">
    <property type="entry name" value="Tyr_kinase_cat_dom"/>
</dbReference>
<organism evidence="11 12">
    <name type="scientific">Ziziphus jujuba</name>
    <name type="common">Chinese jujube</name>
    <name type="synonym">Ziziphus sativa</name>
    <dbReference type="NCBI Taxonomy" id="326968"/>
    <lineage>
        <taxon>Eukaryota</taxon>
        <taxon>Viridiplantae</taxon>
        <taxon>Streptophyta</taxon>
        <taxon>Embryophyta</taxon>
        <taxon>Tracheophyta</taxon>
        <taxon>Spermatophyta</taxon>
        <taxon>Magnoliopsida</taxon>
        <taxon>eudicotyledons</taxon>
        <taxon>Gunneridae</taxon>
        <taxon>Pentapetalae</taxon>
        <taxon>rosids</taxon>
        <taxon>fabids</taxon>
        <taxon>Rosales</taxon>
        <taxon>Rhamnaceae</taxon>
        <taxon>Paliureae</taxon>
        <taxon>Ziziphus</taxon>
    </lineage>
</organism>
<feature type="compositionally biased region" description="Basic and acidic residues" evidence="9">
    <location>
        <begin position="1"/>
        <end position="10"/>
    </location>
</feature>
<dbReference type="PROSITE" id="PS50011">
    <property type="entry name" value="PROTEIN_KINASE_DOM"/>
    <property type="match status" value="1"/>
</dbReference>
<dbReference type="CDD" id="cd00293">
    <property type="entry name" value="USP-like"/>
    <property type="match status" value="1"/>
</dbReference>
<feature type="region of interest" description="Disordered" evidence="9">
    <location>
        <begin position="706"/>
        <end position="728"/>
    </location>
</feature>
<keyword evidence="5 12" id="KW-0418">Kinase</keyword>
<keyword evidence="3" id="KW-0808">Transferase</keyword>
<dbReference type="FunFam" id="1.10.510.10:FF:001023">
    <property type="entry name" value="Os07g0541700 protein"/>
    <property type="match status" value="1"/>
</dbReference>
<proteinExistence type="predicted"/>
<dbReference type="KEGG" id="zju:107420222"/>
<feature type="region of interest" description="Disordered" evidence="9">
    <location>
        <begin position="203"/>
        <end position="227"/>
    </location>
</feature>
<gene>
    <name evidence="12" type="primary">LOC107420222</name>
</gene>
<dbReference type="RefSeq" id="XP_015884610.1">
    <property type="nucleotide sequence ID" value="XM_016029124.4"/>
</dbReference>
<evidence type="ECO:0000256" key="8">
    <source>
        <dbReference type="ARBA" id="ARBA00048679"/>
    </source>
</evidence>
<evidence type="ECO:0000313" key="12">
    <source>
        <dbReference type="RefSeq" id="XP_015884610.1"/>
    </source>
</evidence>
<dbReference type="InterPro" id="IPR000719">
    <property type="entry name" value="Prot_kinase_dom"/>
</dbReference>
<evidence type="ECO:0000256" key="1">
    <source>
        <dbReference type="ARBA" id="ARBA00012513"/>
    </source>
</evidence>
<dbReference type="FunFam" id="3.30.200.20:FF:000162">
    <property type="entry name" value="Adenine nucleotide alpha hydrolase-like domain kinase"/>
    <property type="match status" value="1"/>
</dbReference>
<feature type="compositionally biased region" description="Low complexity" evidence="9">
    <location>
        <begin position="206"/>
        <end position="223"/>
    </location>
</feature>
<comment type="catalytic activity">
    <reaction evidence="8">
        <text>L-seryl-[protein] + ATP = O-phospho-L-seryl-[protein] + ADP + H(+)</text>
        <dbReference type="Rhea" id="RHEA:17989"/>
        <dbReference type="Rhea" id="RHEA-COMP:9863"/>
        <dbReference type="Rhea" id="RHEA-COMP:11604"/>
        <dbReference type="ChEBI" id="CHEBI:15378"/>
        <dbReference type="ChEBI" id="CHEBI:29999"/>
        <dbReference type="ChEBI" id="CHEBI:30616"/>
        <dbReference type="ChEBI" id="CHEBI:83421"/>
        <dbReference type="ChEBI" id="CHEBI:456216"/>
        <dbReference type="EC" id="2.7.11.1"/>
    </reaction>
</comment>
<evidence type="ECO:0000256" key="2">
    <source>
        <dbReference type="ARBA" id="ARBA00022527"/>
    </source>
</evidence>
<accession>A0A6P4A939</accession>
<dbReference type="EC" id="2.7.11.1" evidence="1"/>
<dbReference type="SMR" id="A0A6P4A939"/>
<evidence type="ECO:0000256" key="5">
    <source>
        <dbReference type="ARBA" id="ARBA00022777"/>
    </source>
</evidence>
<evidence type="ECO:0000256" key="4">
    <source>
        <dbReference type="ARBA" id="ARBA00022741"/>
    </source>
</evidence>
<feature type="region of interest" description="Disordered" evidence="9">
    <location>
        <begin position="1"/>
        <end position="22"/>
    </location>
</feature>
<dbReference type="InParanoid" id="A0A6P4A939"/>
<dbReference type="Pfam" id="PF07714">
    <property type="entry name" value="PK_Tyr_Ser-Thr"/>
    <property type="match status" value="1"/>
</dbReference>
<dbReference type="Gene3D" id="3.30.200.20">
    <property type="entry name" value="Phosphorylase Kinase, domain 1"/>
    <property type="match status" value="1"/>
</dbReference>